<evidence type="ECO:0000256" key="1">
    <source>
        <dbReference type="ARBA" id="ARBA00005350"/>
    </source>
</evidence>
<comment type="similarity">
    <text evidence="1">Belongs to the phospholipid scramblase family.</text>
</comment>
<dbReference type="Gramene" id="AUR62005914-RA">
    <property type="protein sequence ID" value="AUR62005914-RA:cds"/>
    <property type="gene ID" value="AUR62005914"/>
</dbReference>
<dbReference type="EnsemblPlants" id="AUR62005914-RA">
    <property type="protein sequence ID" value="AUR62005914-RA:cds"/>
    <property type="gene ID" value="AUR62005914"/>
</dbReference>
<evidence type="ECO:0008006" key="4">
    <source>
        <dbReference type="Google" id="ProtNLM"/>
    </source>
</evidence>
<evidence type="ECO:0000313" key="2">
    <source>
        <dbReference type="EnsemblPlants" id="AUR62005914-RA:cds"/>
    </source>
</evidence>
<accession>A0A803L225</accession>
<dbReference type="PANTHER" id="PTHR23248:SF9">
    <property type="entry name" value="PHOSPHOLIPID SCRAMBLASE"/>
    <property type="match status" value="1"/>
</dbReference>
<keyword evidence="3" id="KW-1185">Reference proteome</keyword>
<sequence length="549" mass="62618">MSWSKNLKQIVKNNGGISTTGIVKGTKSSILGLFQLNGGGFNFDGKPQLSEHPVAMLESRLFKHSARKEPDLNRDFLARLWVLDKELGKAMERRKMAYKRISNNRKYHGSGTHVFEQPPVSQSTTGYLAPTSPEEAQVAPLLARATLLITRHIEWANLVFGFEQENRYAIVDVCYPQSPVGFIREQSNVLLRQFLRLRRPFVAYITDALGTELFREIGVVHQRWHLWRRIYDLYLGNKQFAVVENPGFWNWTFTMKDADGNVLAEIDRDWRGLGLEVFTDAGQYAIRFGSSDPALKTGPAEAVEDLEIARPLTLSERTVALALAVSLDNDFFSRHGGSWLLLINDTAVQVSPLLARATLLITRDIEWADVVFGFEQPVGFIREESGILLRQFLRLRRSFIAYITDVLGTELFRIRRPFWWITSSIYAEVNGKEIGVVHQRWHPWRRIYDLYLGNKQFAVVENPGFWNWTYTMKDVDGNVLAEINRNWRDAGQYVIRFESSDPALKTGLAEEVEDLEIARPLTLSARAVVLALAVSLDNDFFSQNGGSWS</sequence>
<evidence type="ECO:0000313" key="3">
    <source>
        <dbReference type="Proteomes" id="UP000596660"/>
    </source>
</evidence>
<dbReference type="InterPro" id="IPR005552">
    <property type="entry name" value="Scramblase"/>
</dbReference>
<proteinExistence type="inferred from homology"/>
<organism evidence="2 3">
    <name type="scientific">Chenopodium quinoa</name>
    <name type="common">Quinoa</name>
    <dbReference type="NCBI Taxonomy" id="63459"/>
    <lineage>
        <taxon>Eukaryota</taxon>
        <taxon>Viridiplantae</taxon>
        <taxon>Streptophyta</taxon>
        <taxon>Embryophyta</taxon>
        <taxon>Tracheophyta</taxon>
        <taxon>Spermatophyta</taxon>
        <taxon>Magnoliopsida</taxon>
        <taxon>eudicotyledons</taxon>
        <taxon>Gunneridae</taxon>
        <taxon>Pentapetalae</taxon>
        <taxon>Caryophyllales</taxon>
        <taxon>Chenopodiaceae</taxon>
        <taxon>Chenopodioideae</taxon>
        <taxon>Atripliceae</taxon>
        <taxon>Chenopodium</taxon>
    </lineage>
</organism>
<dbReference type="PANTHER" id="PTHR23248">
    <property type="entry name" value="PHOSPHOLIPID SCRAMBLASE-RELATED"/>
    <property type="match status" value="1"/>
</dbReference>
<protein>
    <recommendedName>
        <fullName evidence="4">Phospholipid scramblase</fullName>
    </recommendedName>
</protein>
<dbReference type="Pfam" id="PF03803">
    <property type="entry name" value="Scramblase"/>
    <property type="match status" value="3"/>
</dbReference>
<dbReference type="GO" id="GO:0017128">
    <property type="term" value="F:phospholipid scramblase activity"/>
    <property type="evidence" value="ECO:0007669"/>
    <property type="project" value="InterPro"/>
</dbReference>
<name>A0A803L225_CHEQI</name>
<reference evidence="2" key="2">
    <citation type="submission" date="2021-03" db="UniProtKB">
        <authorList>
            <consortium name="EnsemblPlants"/>
        </authorList>
    </citation>
    <scope>IDENTIFICATION</scope>
</reference>
<dbReference type="Proteomes" id="UP000596660">
    <property type="component" value="Unplaced"/>
</dbReference>
<dbReference type="GO" id="GO:0005886">
    <property type="term" value="C:plasma membrane"/>
    <property type="evidence" value="ECO:0007669"/>
    <property type="project" value="TreeGrafter"/>
</dbReference>
<dbReference type="AlphaFoldDB" id="A0A803L225"/>
<reference evidence="2" key="1">
    <citation type="journal article" date="2017" name="Nature">
        <title>The genome of Chenopodium quinoa.</title>
        <authorList>
            <person name="Jarvis D.E."/>
            <person name="Ho Y.S."/>
            <person name="Lightfoot D.J."/>
            <person name="Schmoeckel S.M."/>
            <person name="Li B."/>
            <person name="Borm T.J.A."/>
            <person name="Ohyanagi H."/>
            <person name="Mineta K."/>
            <person name="Michell C.T."/>
            <person name="Saber N."/>
            <person name="Kharbatia N.M."/>
            <person name="Rupper R.R."/>
            <person name="Sharp A.R."/>
            <person name="Dally N."/>
            <person name="Boughton B.A."/>
            <person name="Woo Y.H."/>
            <person name="Gao G."/>
            <person name="Schijlen E.G.W.M."/>
            <person name="Guo X."/>
            <person name="Momin A.A."/>
            <person name="Negrao S."/>
            <person name="Al-Babili S."/>
            <person name="Gehring C."/>
            <person name="Roessner U."/>
            <person name="Jung C."/>
            <person name="Murphy K."/>
            <person name="Arold S.T."/>
            <person name="Gojobori T."/>
            <person name="van der Linden C.G."/>
            <person name="van Loo E.N."/>
            <person name="Jellen E.N."/>
            <person name="Maughan P.J."/>
            <person name="Tester M."/>
        </authorList>
    </citation>
    <scope>NUCLEOTIDE SEQUENCE [LARGE SCALE GENOMIC DNA]</scope>
    <source>
        <strain evidence="2">cv. PI 614886</strain>
    </source>
</reference>